<evidence type="ECO:0000256" key="5">
    <source>
        <dbReference type="ARBA" id="ARBA00022989"/>
    </source>
</evidence>
<evidence type="ECO:0000256" key="1">
    <source>
        <dbReference type="ARBA" id="ARBA00004141"/>
    </source>
</evidence>
<keyword evidence="3" id="KW-0813">Transport</keyword>
<dbReference type="EMBL" id="QGKW02000007">
    <property type="protein sequence ID" value="KAF2620353.1"/>
    <property type="molecule type" value="Genomic_DNA"/>
</dbReference>
<evidence type="ECO:0000256" key="9">
    <source>
        <dbReference type="SAM" id="MobiDB-lite"/>
    </source>
</evidence>
<evidence type="ECO:0000256" key="7">
    <source>
        <dbReference type="ARBA" id="ARBA00023136"/>
    </source>
</evidence>
<sequence>MNILKSDSMETSKWLRRGEIPIDIKKKLEEPFRRMSMESGKALKEASISLKKMMKSSSYDIHIINSQSACKALSTLLKSGILNDVEPLQMVSLLTTVSLLNDIVHLTEKISESVRELASAASFKNKMKPTEPTAEGKAECNSVQKGHHPPSTYAF</sequence>
<dbReference type="AlphaFoldDB" id="A0A8S9MTH1"/>
<dbReference type="Proteomes" id="UP000712281">
    <property type="component" value="Unassembled WGS sequence"/>
</dbReference>
<organism evidence="10 11">
    <name type="scientific">Brassica cretica</name>
    <name type="common">Mustard</name>
    <dbReference type="NCBI Taxonomy" id="69181"/>
    <lineage>
        <taxon>Eukaryota</taxon>
        <taxon>Viridiplantae</taxon>
        <taxon>Streptophyta</taxon>
        <taxon>Embryophyta</taxon>
        <taxon>Tracheophyta</taxon>
        <taxon>Spermatophyta</taxon>
        <taxon>Magnoliopsida</taxon>
        <taxon>eudicotyledons</taxon>
        <taxon>Gunneridae</taxon>
        <taxon>Pentapetalae</taxon>
        <taxon>rosids</taxon>
        <taxon>malvids</taxon>
        <taxon>Brassicales</taxon>
        <taxon>Brassicaceae</taxon>
        <taxon>Brassiceae</taxon>
        <taxon>Brassica</taxon>
    </lineage>
</organism>
<evidence type="ECO:0000256" key="6">
    <source>
        <dbReference type="ARBA" id="ARBA00023065"/>
    </source>
</evidence>
<protein>
    <recommendedName>
        <fullName evidence="12">Aluminum-activated malate transporter</fullName>
    </recommendedName>
</protein>
<dbReference type="InterPro" id="IPR020966">
    <property type="entry name" value="ALMT"/>
</dbReference>
<proteinExistence type="inferred from homology"/>
<dbReference type="GO" id="GO:0016020">
    <property type="term" value="C:membrane"/>
    <property type="evidence" value="ECO:0007669"/>
    <property type="project" value="UniProtKB-SubCell"/>
</dbReference>
<evidence type="ECO:0000313" key="11">
    <source>
        <dbReference type="Proteomes" id="UP000712281"/>
    </source>
</evidence>
<keyword evidence="7" id="KW-0472">Membrane</keyword>
<keyword evidence="8" id="KW-0407">Ion channel</keyword>
<evidence type="ECO:0000256" key="8">
    <source>
        <dbReference type="ARBA" id="ARBA00023303"/>
    </source>
</evidence>
<dbReference type="GO" id="GO:0034220">
    <property type="term" value="P:monoatomic ion transmembrane transport"/>
    <property type="evidence" value="ECO:0007669"/>
    <property type="project" value="UniProtKB-KW"/>
</dbReference>
<comment type="similarity">
    <text evidence="2">Belongs to the aromatic acid exporter (TC 2.A.85) family.</text>
</comment>
<dbReference type="GO" id="GO:0015743">
    <property type="term" value="P:malate transport"/>
    <property type="evidence" value="ECO:0007669"/>
    <property type="project" value="InterPro"/>
</dbReference>
<evidence type="ECO:0000313" key="10">
    <source>
        <dbReference type="EMBL" id="KAF2620353.1"/>
    </source>
</evidence>
<evidence type="ECO:0000256" key="2">
    <source>
        <dbReference type="ARBA" id="ARBA00007079"/>
    </source>
</evidence>
<keyword evidence="4" id="KW-0812">Transmembrane</keyword>
<keyword evidence="5" id="KW-1133">Transmembrane helix</keyword>
<comment type="subcellular location">
    <subcellularLocation>
        <location evidence="1">Membrane</location>
        <topology evidence="1">Multi-pass membrane protein</topology>
    </subcellularLocation>
</comment>
<dbReference type="Pfam" id="PF11744">
    <property type="entry name" value="ALMT"/>
    <property type="match status" value="1"/>
</dbReference>
<accession>A0A8S9MTH1</accession>
<keyword evidence="6" id="KW-0406">Ion transport</keyword>
<dbReference type="PANTHER" id="PTHR31086">
    <property type="entry name" value="ALUMINUM-ACTIVATED MALATE TRANSPORTER 10"/>
    <property type="match status" value="1"/>
</dbReference>
<feature type="region of interest" description="Disordered" evidence="9">
    <location>
        <begin position="122"/>
        <end position="155"/>
    </location>
</feature>
<name>A0A8S9MTH1_BRACR</name>
<evidence type="ECO:0000256" key="4">
    <source>
        <dbReference type="ARBA" id="ARBA00022692"/>
    </source>
</evidence>
<gene>
    <name evidence="10" type="ORF">F2Q68_00040510</name>
</gene>
<evidence type="ECO:0000256" key="3">
    <source>
        <dbReference type="ARBA" id="ARBA00022448"/>
    </source>
</evidence>
<reference evidence="10" key="1">
    <citation type="submission" date="2019-12" db="EMBL/GenBank/DDBJ databases">
        <title>Genome sequencing and annotation of Brassica cretica.</title>
        <authorList>
            <person name="Studholme D.J."/>
            <person name="Sarris P.F."/>
        </authorList>
    </citation>
    <scope>NUCLEOTIDE SEQUENCE</scope>
    <source>
        <strain evidence="10">PFS-001/15</strain>
        <tissue evidence="10">Leaf</tissue>
    </source>
</reference>
<comment type="caution">
    <text evidence="10">The sequence shown here is derived from an EMBL/GenBank/DDBJ whole genome shotgun (WGS) entry which is preliminary data.</text>
</comment>
<evidence type="ECO:0008006" key="12">
    <source>
        <dbReference type="Google" id="ProtNLM"/>
    </source>
</evidence>